<dbReference type="AlphaFoldDB" id="A0A1Y4SUH6"/>
<proteinExistence type="predicted"/>
<dbReference type="NCBIfam" id="TIGR00099">
    <property type="entry name" value="Cof-subfamily"/>
    <property type="match status" value="1"/>
</dbReference>
<evidence type="ECO:0000313" key="2">
    <source>
        <dbReference type="Proteomes" id="UP000195305"/>
    </source>
</evidence>
<dbReference type="Pfam" id="PF08282">
    <property type="entry name" value="Hydrolase_3"/>
    <property type="match status" value="1"/>
</dbReference>
<comment type="caution">
    <text evidence="1">The sequence shown here is derived from an EMBL/GenBank/DDBJ whole genome shotgun (WGS) entry which is preliminary data.</text>
</comment>
<dbReference type="GO" id="GO:0005829">
    <property type="term" value="C:cytosol"/>
    <property type="evidence" value="ECO:0007669"/>
    <property type="project" value="TreeGrafter"/>
</dbReference>
<reference evidence="1 2" key="1">
    <citation type="journal article" date="2018" name="BMC Genomics">
        <title>Whole genome sequencing and function prediction of 133 gut anaerobes isolated from chicken caecum in pure cultures.</title>
        <authorList>
            <person name="Medvecky M."/>
            <person name="Cejkova D."/>
            <person name="Polansky O."/>
            <person name="Karasova D."/>
            <person name="Kubasova T."/>
            <person name="Cizek A."/>
            <person name="Rychlik I."/>
        </authorList>
    </citation>
    <scope>NUCLEOTIDE SEQUENCE [LARGE SCALE GENOMIC DNA]</scope>
    <source>
        <strain evidence="1 2">An13</strain>
    </source>
</reference>
<dbReference type="SUPFAM" id="SSF56784">
    <property type="entry name" value="HAD-like"/>
    <property type="match status" value="1"/>
</dbReference>
<dbReference type="NCBIfam" id="TIGR01484">
    <property type="entry name" value="HAD-SF-IIB"/>
    <property type="match status" value="1"/>
</dbReference>
<dbReference type="Proteomes" id="UP000195305">
    <property type="component" value="Unassembled WGS sequence"/>
</dbReference>
<organism evidence="1 2">
    <name type="scientific">Massilimicrobiota timonensis</name>
    <dbReference type="NCBI Taxonomy" id="1776392"/>
    <lineage>
        <taxon>Bacteria</taxon>
        <taxon>Bacillati</taxon>
        <taxon>Bacillota</taxon>
        <taxon>Erysipelotrichia</taxon>
        <taxon>Erysipelotrichales</taxon>
        <taxon>Erysipelotrichaceae</taxon>
        <taxon>Massilimicrobiota</taxon>
    </lineage>
</organism>
<dbReference type="SFLD" id="SFLDG01140">
    <property type="entry name" value="C2.B:_Phosphomannomutase_and_P"/>
    <property type="match status" value="1"/>
</dbReference>
<dbReference type="SFLD" id="SFLDG01144">
    <property type="entry name" value="C2.B.4:_PGP_Like"/>
    <property type="match status" value="1"/>
</dbReference>
<dbReference type="Gene3D" id="3.40.50.1000">
    <property type="entry name" value="HAD superfamily/HAD-like"/>
    <property type="match status" value="1"/>
</dbReference>
<dbReference type="CDD" id="cd07518">
    <property type="entry name" value="HAD_YbiV-Like"/>
    <property type="match status" value="1"/>
</dbReference>
<dbReference type="EMBL" id="NFLJ01000028">
    <property type="protein sequence ID" value="OUQ33554.1"/>
    <property type="molecule type" value="Genomic_DNA"/>
</dbReference>
<gene>
    <name evidence="1" type="ORF">B5E75_09625</name>
</gene>
<dbReference type="PANTHER" id="PTHR10000">
    <property type="entry name" value="PHOSPHOSERINE PHOSPHATASE"/>
    <property type="match status" value="1"/>
</dbReference>
<dbReference type="PANTHER" id="PTHR10000:SF53">
    <property type="entry name" value="5-AMINO-6-(5-PHOSPHO-D-RIBITYLAMINO)URACIL PHOSPHATASE YBJI-RELATED"/>
    <property type="match status" value="1"/>
</dbReference>
<accession>A0A1Y4SUH6</accession>
<protein>
    <submittedName>
        <fullName evidence="1">Hydrolase</fullName>
    </submittedName>
</protein>
<dbReference type="Gene3D" id="3.30.1240.10">
    <property type="match status" value="1"/>
</dbReference>
<name>A0A1Y4SUH6_9FIRM</name>
<dbReference type="GO" id="GO:0000287">
    <property type="term" value="F:magnesium ion binding"/>
    <property type="evidence" value="ECO:0007669"/>
    <property type="project" value="TreeGrafter"/>
</dbReference>
<dbReference type="InterPro" id="IPR000150">
    <property type="entry name" value="Cof"/>
</dbReference>
<dbReference type="RefSeq" id="WP_087304405.1">
    <property type="nucleotide sequence ID" value="NZ_NFLJ01000028.1"/>
</dbReference>
<dbReference type="InterPro" id="IPR023214">
    <property type="entry name" value="HAD_sf"/>
</dbReference>
<evidence type="ECO:0000313" key="1">
    <source>
        <dbReference type="EMBL" id="OUQ33554.1"/>
    </source>
</evidence>
<dbReference type="OrthoDB" id="9814970at2"/>
<sequence>MIRLIATDMDGTFLDSQKKFDKSFIDLFYQMKEKNIKFVIASGNQYYRLYQKFLPLSDQMYFIAENGSYIAKGTTELHCDVISYQKVKEMVHILSQYQRIFIILCGRKGAYILKDYFAYKNEVKKYYCAYSFIDSYDEIHDDIMKIAIYDKEQHIQDLLDEIRQQLPDGVKIVTSGNEWMDIQNQHMHKGVGIKFLQDTYQINPDECAAFGDQMNDYEMLQEVKYAYAMSNAVEPIKNIAYEVIGSNDEQAVLKKIHDILKETEGKMISGIC</sequence>
<dbReference type="SFLD" id="SFLDS00003">
    <property type="entry name" value="Haloacid_Dehalogenase"/>
    <property type="match status" value="1"/>
</dbReference>
<keyword evidence="2" id="KW-1185">Reference proteome</keyword>
<dbReference type="InterPro" id="IPR006379">
    <property type="entry name" value="HAD-SF_hydro_IIB"/>
</dbReference>
<dbReference type="GO" id="GO:0016791">
    <property type="term" value="F:phosphatase activity"/>
    <property type="evidence" value="ECO:0007669"/>
    <property type="project" value="UniProtKB-ARBA"/>
</dbReference>
<dbReference type="InterPro" id="IPR036412">
    <property type="entry name" value="HAD-like_sf"/>
</dbReference>
<keyword evidence="1" id="KW-0378">Hydrolase</keyword>